<dbReference type="Proteomes" id="UP000054248">
    <property type="component" value="Unassembled WGS sequence"/>
</dbReference>
<reference evidence="1 2" key="1">
    <citation type="submission" date="2014-04" db="EMBL/GenBank/DDBJ databases">
        <authorList>
            <consortium name="DOE Joint Genome Institute"/>
            <person name="Kuo A."/>
            <person name="Girlanda M."/>
            <person name="Perotto S."/>
            <person name="Kohler A."/>
            <person name="Nagy L.G."/>
            <person name="Floudas D."/>
            <person name="Copeland A."/>
            <person name="Barry K.W."/>
            <person name="Cichocki N."/>
            <person name="Veneault-Fourrey C."/>
            <person name="LaButti K."/>
            <person name="Lindquist E.A."/>
            <person name="Lipzen A."/>
            <person name="Lundell T."/>
            <person name="Morin E."/>
            <person name="Murat C."/>
            <person name="Sun H."/>
            <person name="Tunlid A."/>
            <person name="Henrissat B."/>
            <person name="Grigoriev I.V."/>
            <person name="Hibbett D.S."/>
            <person name="Martin F."/>
            <person name="Nordberg H.P."/>
            <person name="Cantor M.N."/>
            <person name="Hua S.X."/>
        </authorList>
    </citation>
    <scope>NUCLEOTIDE SEQUENCE [LARGE SCALE GENOMIC DNA]</scope>
    <source>
        <strain evidence="1 2">MUT 4182</strain>
    </source>
</reference>
<accession>A0A0C3M8X2</accession>
<organism evidence="1 2">
    <name type="scientific">Tulasnella calospora MUT 4182</name>
    <dbReference type="NCBI Taxonomy" id="1051891"/>
    <lineage>
        <taxon>Eukaryota</taxon>
        <taxon>Fungi</taxon>
        <taxon>Dikarya</taxon>
        <taxon>Basidiomycota</taxon>
        <taxon>Agaricomycotina</taxon>
        <taxon>Agaricomycetes</taxon>
        <taxon>Cantharellales</taxon>
        <taxon>Tulasnellaceae</taxon>
        <taxon>Tulasnella</taxon>
    </lineage>
</organism>
<proteinExistence type="predicted"/>
<dbReference type="EMBL" id="KN822975">
    <property type="protein sequence ID" value="KIO30172.1"/>
    <property type="molecule type" value="Genomic_DNA"/>
</dbReference>
<reference evidence="2" key="2">
    <citation type="submission" date="2015-01" db="EMBL/GenBank/DDBJ databases">
        <title>Evolutionary Origins and Diversification of the Mycorrhizal Mutualists.</title>
        <authorList>
            <consortium name="DOE Joint Genome Institute"/>
            <consortium name="Mycorrhizal Genomics Consortium"/>
            <person name="Kohler A."/>
            <person name="Kuo A."/>
            <person name="Nagy L.G."/>
            <person name="Floudas D."/>
            <person name="Copeland A."/>
            <person name="Barry K.W."/>
            <person name="Cichocki N."/>
            <person name="Veneault-Fourrey C."/>
            <person name="LaButti K."/>
            <person name="Lindquist E.A."/>
            <person name="Lipzen A."/>
            <person name="Lundell T."/>
            <person name="Morin E."/>
            <person name="Murat C."/>
            <person name="Riley R."/>
            <person name="Ohm R."/>
            <person name="Sun H."/>
            <person name="Tunlid A."/>
            <person name="Henrissat B."/>
            <person name="Grigoriev I.V."/>
            <person name="Hibbett D.S."/>
            <person name="Martin F."/>
        </authorList>
    </citation>
    <scope>NUCLEOTIDE SEQUENCE [LARGE SCALE GENOMIC DNA]</scope>
    <source>
        <strain evidence="2">MUT 4182</strain>
    </source>
</reference>
<evidence type="ECO:0000313" key="1">
    <source>
        <dbReference type="EMBL" id="KIO30172.1"/>
    </source>
</evidence>
<evidence type="ECO:0000313" key="2">
    <source>
        <dbReference type="Proteomes" id="UP000054248"/>
    </source>
</evidence>
<protein>
    <submittedName>
        <fullName evidence="1">Uncharacterized protein</fullName>
    </submittedName>
</protein>
<dbReference type="HOGENOM" id="CLU_3108172_0_0_1"/>
<name>A0A0C3M8X2_9AGAM</name>
<keyword evidence="2" id="KW-1185">Reference proteome</keyword>
<gene>
    <name evidence="1" type="ORF">M407DRAFT_242344</name>
</gene>
<sequence>MSRPSLGVRQLPEGKADLYGLVRACTGLYGLRASSLLRCGNIGRLSLLKSK</sequence>
<dbReference type="AlphaFoldDB" id="A0A0C3M8X2"/>